<reference evidence="1 2" key="1">
    <citation type="journal article" date="2015" name="Nature">
        <title>rRNA introns, odd ribosomes, and small enigmatic genomes across a large radiation of phyla.</title>
        <authorList>
            <person name="Brown C.T."/>
            <person name="Hug L.A."/>
            <person name="Thomas B.C."/>
            <person name="Sharon I."/>
            <person name="Castelle C.J."/>
            <person name="Singh A."/>
            <person name="Wilkins M.J."/>
            <person name="Williams K.H."/>
            <person name="Banfield J.F."/>
        </authorList>
    </citation>
    <scope>NUCLEOTIDE SEQUENCE [LARGE SCALE GENOMIC DNA]</scope>
</reference>
<dbReference type="AlphaFoldDB" id="A0A0G1UDI5"/>
<protein>
    <submittedName>
        <fullName evidence="1">Uncharacterized protein</fullName>
    </submittedName>
</protein>
<comment type="caution">
    <text evidence="1">The sequence shown here is derived from an EMBL/GenBank/DDBJ whole genome shotgun (WGS) entry which is preliminary data.</text>
</comment>
<name>A0A0G1UDI5_9BACT</name>
<dbReference type="EMBL" id="LCNV01000011">
    <property type="protein sequence ID" value="KKU64183.1"/>
    <property type="molecule type" value="Genomic_DNA"/>
</dbReference>
<dbReference type="Proteomes" id="UP000034364">
    <property type="component" value="Unassembled WGS sequence"/>
</dbReference>
<proteinExistence type="predicted"/>
<organism evidence="1 2">
    <name type="scientific">Candidatus Amesbacteria bacterium GW2011_GWA1_47_16</name>
    <dbReference type="NCBI Taxonomy" id="1618353"/>
    <lineage>
        <taxon>Bacteria</taxon>
        <taxon>Candidatus Amesiibacteriota</taxon>
    </lineage>
</organism>
<evidence type="ECO:0000313" key="1">
    <source>
        <dbReference type="EMBL" id="KKU64183.1"/>
    </source>
</evidence>
<sequence>MALLTKKNLYYAIRIYGKSEIGSGVNIYSY</sequence>
<accession>A0A0G1UDI5</accession>
<gene>
    <name evidence="1" type="ORF">UX87_C0011G0015</name>
</gene>
<evidence type="ECO:0000313" key="2">
    <source>
        <dbReference type="Proteomes" id="UP000034364"/>
    </source>
</evidence>